<reference evidence="4 5" key="1">
    <citation type="submission" date="2018-05" db="EMBL/GenBank/DDBJ databases">
        <title>Draft genome sequence of Scytalidium lignicola DSM 105466, a ubiquitous saprotrophic fungus.</title>
        <authorList>
            <person name="Buettner E."/>
            <person name="Gebauer A.M."/>
            <person name="Hofrichter M."/>
            <person name="Liers C."/>
            <person name="Kellner H."/>
        </authorList>
    </citation>
    <scope>NUCLEOTIDE SEQUENCE [LARGE SCALE GENOMIC DNA]</scope>
    <source>
        <strain evidence="4 5">DSM 105466</strain>
    </source>
</reference>
<sequence>MSVKPTIKEVFENAVQQKMIPGAVLTARDRAGKLRYSETFGVHSLKTSQPLKPDAVFWLASCTKLMVTVAALQCVERGLFTLDEDFTRILPEWKDKEILAGFEEVDGKQEPIFRKNTTPITLRHMLSHQSGISYDHFNPLLIQYRTLEGKSFALDRSGHVTVNYNYPLIFAPGESWSYGSNVDWAGIAISRTNNNISLEEYMIKNIWKPLGMNDTTFRLRDRPDLAARIPDMNQREGKIDPMFGVTLNPSGKAIHSDNPVWNTNPDDDYGGCGGYSTAPDFQKLLDSLTANDGKVLNKTTVDEMFKSQLTEGAKQALAGALAIPQVNNVLGGGYGGGTKMSWGLGGLLNEDELESGRAPGSICWFGLPCLYWWIDIKKGVSGTYFSQLFPPGDPQSNELMVKFEKYVYERLEA</sequence>
<evidence type="ECO:0000256" key="1">
    <source>
        <dbReference type="ARBA" id="ARBA00009009"/>
    </source>
</evidence>
<dbReference type="STRING" id="5539.A0A3E2HE61"/>
<feature type="non-terminal residue" evidence="4">
    <location>
        <position position="413"/>
    </location>
</feature>
<name>A0A3E2HE61_SCYLI</name>
<dbReference type="InterPro" id="IPR012338">
    <property type="entry name" value="Beta-lactam/transpept-like"/>
</dbReference>
<organism evidence="4 5">
    <name type="scientific">Scytalidium lignicola</name>
    <name type="common">Hyphomycete</name>
    <dbReference type="NCBI Taxonomy" id="5539"/>
    <lineage>
        <taxon>Eukaryota</taxon>
        <taxon>Fungi</taxon>
        <taxon>Dikarya</taxon>
        <taxon>Ascomycota</taxon>
        <taxon>Pezizomycotina</taxon>
        <taxon>Leotiomycetes</taxon>
        <taxon>Leotiomycetes incertae sedis</taxon>
        <taxon>Scytalidium</taxon>
    </lineage>
</organism>
<protein>
    <recommendedName>
        <fullName evidence="3">Beta-lactamase-related domain-containing protein</fullName>
    </recommendedName>
</protein>
<dbReference type="PANTHER" id="PTHR43283:SF17">
    <property type="entry name" value="(LOVD), PUTATIVE (AFU_ORTHOLOGUE AFUA_5G00920)-RELATED"/>
    <property type="match status" value="1"/>
</dbReference>
<dbReference type="InterPro" id="IPR050789">
    <property type="entry name" value="Diverse_Enzym_Activities"/>
</dbReference>
<proteinExistence type="inferred from homology"/>
<evidence type="ECO:0000256" key="2">
    <source>
        <dbReference type="ARBA" id="ARBA00022801"/>
    </source>
</evidence>
<feature type="domain" description="Beta-lactamase-related" evidence="3">
    <location>
        <begin position="9"/>
        <end position="394"/>
    </location>
</feature>
<comment type="similarity">
    <text evidence="1">Belongs to the class-A beta-lactamase family.</text>
</comment>
<dbReference type="Gene3D" id="3.40.710.10">
    <property type="entry name" value="DD-peptidase/beta-lactamase superfamily"/>
    <property type="match status" value="1"/>
</dbReference>
<dbReference type="Pfam" id="PF00144">
    <property type="entry name" value="Beta-lactamase"/>
    <property type="match status" value="1"/>
</dbReference>
<evidence type="ECO:0000313" key="4">
    <source>
        <dbReference type="EMBL" id="RFU31694.1"/>
    </source>
</evidence>
<accession>A0A3E2HE61</accession>
<keyword evidence="2" id="KW-0378">Hydrolase</keyword>
<dbReference type="SUPFAM" id="SSF56601">
    <property type="entry name" value="beta-lactamase/transpeptidase-like"/>
    <property type="match status" value="1"/>
</dbReference>
<dbReference type="EMBL" id="NCSJ02000070">
    <property type="protein sequence ID" value="RFU31694.1"/>
    <property type="molecule type" value="Genomic_DNA"/>
</dbReference>
<feature type="non-terminal residue" evidence="4">
    <location>
        <position position="1"/>
    </location>
</feature>
<keyword evidence="5" id="KW-1185">Reference proteome</keyword>
<dbReference type="PANTHER" id="PTHR43283">
    <property type="entry name" value="BETA-LACTAMASE-RELATED"/>
    <property type="match status" value="1"/>
</dbReference>
<comment type="caution">
    <text evidence="4">The sequence shown here is derived from an EMBL/GenBank/DDBJ whole genome shotgun (WGS) entry which is preliminary data.</text>
</comment>
<dbReference type="GO" id="GO:0016787">
    <property type="term" value="F:hydrolase activity"/>
    <property type="evidence" value="ECO:0007669"/>
    <property type="project" value="UniProtKB-KW"/>
</dbReference>
<dbReference type="AlphaFoldDB" id="A0A3E2HE61"/>
<dbReference type="OMA" id="GYPNLIW"/>
<dbReference type="Proteomes" id="UP000258309">
    <property type="component" value="Unassembled WGS sequence"/>
</dbReference>
<evidence type="ECO:0000313" key="5">
    <source>
        <dbReference type="Proteomes" id="UP000258309"/>
    </source>
</evidence>
<gene>
    <name evidence="4" type="ORF">B7463_g4651</name>
</gene>
<dbReference type="InterPro" id="IPR001466">
    <property type="entry name" value="Beta-lactam-related"/>
</dbReference>
<dbReference type="OrthoDB" id="428260at2759"/>
<evidence type="ECO:0000259" key="3">
    <source>
        <dbReference type="Pfam" id="PF00144"/>
    </source>
</evidence>